<dbReference type="AlphaFoldDB" id="A0A850ELB1"/>
<name>A0A850ELB1_9BACL</name>
<sequence length="61" mass="6954">MNKPRLRKRLSVAGIFLFAGGFSCFIIENFYPYKPAGITLIIIGLVMLVLSSFFREKRGKQ</sequence>
<feature type="transmembrane region" description="Helical" evidence="1">
    <location>
        <begin position="37"/>
        <end position="54"/>
    </location>
</feature>
<dbReference type="Proteomes" id="UP000564806">
    <property type="component" value="Unassembled WGS sequence"/>
</dbReference>
<evidence type="ECO:0000313" key="4">
    <source>
        <dbReference type="Proteomes" id="UP000564806"/>
    </source>
</evidence>
<keyword evidence="1" id="KW-1133">Transmembrane helix</keyword>
<keyword evidence="1" id="KW-0812">Transmembrane</keyword>
<dbReference type="InterPro" id="IPR056739">
    <property type="entry name" value="NfeD_membrane"/>
</dbReference>
<gene>
    <name evidence="3" type="ORF">HPT30_03165</name>
</gene>
<accession>A0A850ELB1</accession>
<protein>
    <recommendedName>
        <fullName evidence="2">NfeD integral membrane domain-containing protein</fullName>
    </recommendedName>
</protein>
<feature type="domain" description="NfeD integral membrane" evidence="2">
    <location>
        <begin position="12"/>
        <end position="55"/>
    </location>
</feature>
<feature type="transmembrane region" description="Helical" evidence="1">
    <location>
        <begin position="12"/>
        <end position="31"/>
    </location>
</feature>
<dbReference type="Pfam" id="PF24961">
    <property type="entry name" value="NfeD_membrane"/>
    <property type="match status" value="1"/>
</dbReference>
<reference evidence="3" key="1">
    <citation type="submission" date="2020-06" db="EMBL/GenBank/DDBJ databases">
        <title>Paenibacillus sp. nov., isolated from soil.</title>
        <authorList>
            <person name="Seo Y.L."/>
        </authorList>
    </citation>
    <scope>NUCLEOTIDE SEQUENCE [LARGE SCALE GENOMIC DNA]</scope>
    <source>
        <strain evidence="3">JW14</strain>
    </source>
</reference>
<keyword evidence="1" id="KW-0472">Membrane</keyword>
<evidence type="ECO:0000259" key="2">
    <source>
        <dbReference type="Pfam" id="PF24961"/>
    </source>
</evidence>
<evidence type="ECO:0000256" key="1">
    <source>
        <dbReference type="SAM" id="Phobius"/>
    </source>
</evidence>
<dbReference type="PROSITE" id="PS51257">
    <property type="entry name" value="PROKAR_LIPOPROTEIN"/>
    <property type="match status" value="1"/>
</dbReference>
<dbReference type="EMBL" id="JABWCS010000184">
    <property type="protein sequence ID" value="NUU59352.1"/>
    <property type="molecule type" value="Genomic_DNA"/>
</dbReference>
<dbReference type="RefSeq" id="WP_175370043.1">
    <property type="nucleotide sequence ID" value="NZ_JABWCS010000184.1"/>
</dbReference>
<organism evidence="3 4">
    <name type="scientific">Paenibacillus agri</name>
    <dbReference type="NCBI Taxonomy" id="2744309"/>
    <lineage>
        <taxon>Bacteria</taxon>
        <taxon>Bacillati</taxon>
        <taxon>Bacillota</taxon>
        <taxon>Bacilli</taxon>
        <taxon>Bacillales</taxon>
        <taxon>Paenibacillaceae</taxon>
        <taxon>Paenibacillus</taxon>
    </lineage>
</organism>
<evidence type="ECO:0000313" key="3">
    <source>
        <dbReference type="EMBL" id="NUU59352.1"/>
    </source>
</evidence>
<proteinExistence type="predicted"/>
<comment type="caution">
    <text evidence="3">The sequence shown here is derived from an EMBL/GenBank/DDBJ whole genome shotgun (WGS) entry which is preliminary data.</text>
</comment>
<keyword evidence="4" id="KW-1185">Reference proteome</keyword>